<name>A0A975HJL1_9GAMM</name>
<protein>
    <submittedName>
        <fullName evidence="2">Chemotaxis protein CheW</fullName>
    </submittedName>
</protein>
<accession>A0A975HJL1</accession>
<keyword evidence="3" id="KW-1185">Reference proteome</keyword>
<feature type="domain" description="CheW-like" evidence="1">
    <location>
        <begin position="78"/>
        <end position="216"/>
    </location>
</feature>
<organism evidence="2 3">
    <name type="scientific">Psychrosphaera ytuae</name>
    <dbReference type="NCBI Taxonomy" id="2820710"/>
    <lineage>
        <taxon>Bacteria</taxon>
        <taxon>Pseudomonadati</taxon>
        <taxon>Pseudomonadota</taxon>
        <taxon>Gammaproteobacteria</taxon>
        <taxon>Alteromonadales</taxon>
        <taxon>Pseudoalteromonadaceae</taxon>
        <taxon>Psychrosphaera</taxon>
    </lineage>
</organism>
<evidence type="ECO:0000259" key="1">
    <source>
        <dbReference type="PROSITE" id="PS50851"/>
    </source>
</evidence>
<dbReference type="InterPro" id="IPR014506">
    <property type="entry name" value="UCP020479_CheW"/>
</dbReference>
<dbReference type="InterPro" id="IPR036061">
    <property type="entry name" value="CheW-like_dom_sf"/>
</dbReference>
<dbReference type="KEGG" id="psym:J1N51_13905"/>
<dbReference type="PIRSF" id="PIRSF020479">
    <property type="entry name" value="UCP020479_CheW"/>
    <property type="match status" value="1"/>
</dbReference>
<dbReference type="GO" id="GO:0006935">
    <property type="term" value="P:chemotaxis"/>
    <property type="evidence" value="ECO:0007669"/>
    <property type="project" value="InterPro"/>
</dbReference>
<sequence>MLLQQVSIQQKEAEAAELMKQQLAQEVEPEVDLETTLETFVQTDVKTTNDTKVTETTEVETPSQTVEYNPEDDVIDEPFQALFFDVAGLVLAVPLQELGGIHNLEEVTHLFGKPDWFMGVMVNRERKVNVVESARWVMPEKYSAELQAELDYKYLIMLGESDWGLAAEQLVTTEYIQPEDVKWRKHPGKRPWLLGTIKEKMCALLHVSDLIAMLDKGINARQE</sequence>
<reference evidence="2" key="1">
    <citation type="submission" date="2021-03" db="EMBL/GenBank/DDBJ databases">
        <title>Description of Psychrosphaera ytuae sp. nov. isolated from deep sea sediment of South China Sea.</title>
        <authorList>
            <person name="Zhang J."/>
            <person name="Xu X.-D."/>
        </authorList>
    </citation>
    <scope>NUCLEOTIDE SEQUENCE</scope>
    <source>
        <strain evidence="2">MTZ26</strain>
    </source>
</reference>
<proteinExistence type="predicted"/>
<evidence type="ECO:0000313" key="3">
    <source>
        <dbReference type="Proteomes" id="UP000682739"/>
    </source>
</evidence>
<evidence type="ECO:0000313" key="2">
    <source>
        <dbReference type="EMBL" id="QTH65416.1"/>
    </source>
</evidence>
<dbReference type="InterPro" id="IPR002545">
    <property type="entry name" value="CheW-lke_dom"/>
</dbReference>
<dbReference type="SMART" id="SM00260">
    <property type="entry name" value="CheW"/>
    <property type="match status" value="1"/>
</dbReference>
<dbReference type="GO" id="GO:0007165">
    <property type="term" value="P:signal transduction"/>
    <property type="evidence" value="ECO:0007669"/>
    <property type="project" value="InterPro"/>
</dbReference>
<dbReference type="EMBL" id="CP072110">
    <property type="protein sequence ID" value="QTH65416.1"/>
    <property type="molecule type" value="Genomic_DNA"/>
</dbReference>
<dbReference type="Pfam" id="PF01584">
    <property type="entry name" value="CheW"/>
    <property type="match status" value="1"/>
</dbReference>
<dbReference type="AlphaFoldDB" id="A0A975HJL1"/>
<gene>
    <name evidence="2" type="ORF">J1N51_13905</name>
</gene>
<dbReference type="SUPFAM" id="SSF50341">
    <property type="entry name" value="CheW-like"/>
    <property type="match status" value="1"/>
</dbReference>
<dbReference type="Proteomes" id="UP000682739">
    <property type="component" value="Chromosome"/>
</dbReference>
<dbReference type="PROSITE" id="PS50851">
    <property type="entry name" value="CHEW"/>
    <property type="match status" value="1"/>
</dbReference>